<comment type="subcellular location">
    <subcellularLocation>
        <location evidence="2">Cell outer membrane</location>
    </subcellularLocation>
</comment>
<dbReference type="CDD" id="cd19438">
    <property type="entry name" value="lipocalin_Blc-like"/>
    <property type="match status" value="1"/>
</dbReference>
<dbReference type="InterPro" id="IPR002446">
    <property type="entry name" value="Lipocalin_bac"/>
</dbReference>
<dbReference type="PIRSF" id="PIRSF036893">
    <property type="entry name" value="Lipocalin_ApoD"/>
    <property type="match status" value="1"/>
</dbReference>
<proteinExistence type="inferred from homology"/>
<sequence>MQLLKRMAALLLVTVILGGCTGKPDNIEPVTNFDLNKYLGTWYEIARLDHSFERGLSNIQATYRLKSDGTVNVVNRGWNTEEKQWAQAVGKAKFVTTSDIAHLKVSFFGPFYGSYVVFYLADDYSLALVTSYNKDYFWMLSRTKTISKDKLDHALEIAQKAGFDTSKFIYPKQTDNPLL</sequence>
<evidence type="ECO:0000313" key="5">
    <source>
        <dbReference type="Proteomes" id="UP000597206"/>
    </source>
</evidence>
<comment type="function">
    <text evidence="2">Involved in the storage or transport of lipids necessary for membrane maintenance under stressful conditions. Displays a binding preference for lysophospholipids.</text>
</comment>
<dbReference type="SUPFAM" id="SSF50814">
    <property type="entry name" value="Lipocalins"/>
    <property type="match status" value="1"/>
</dbReference>
<dbReference type="PROSITE" id="PS00213">
    <property type="entry name" value="LIPOCALIN"/>
    <property type="match status" value="1"/>
</dbReference>
<dbReference type="Gene3D" id="2.40.128.20">
    <property type="match status" value="1"/>
</dbReference>
<name>A0ABS0GDS5_9VIBR</name>
<keyword evidence="2" id="KW-0446">Lipid-binding</keyword>
<reference evidence="4 5" key="1">
    <citation type="submission" date="2020-11" db="EMBL/GenBank/DDBJ databases">
        <title>Vibrio nitrifigilis sp. nov., a marine nitrogen-fixing bacterium isolated from the lagoon sediment of an islet inside an atoll.</title>
        <authorList>
            <person name="Wang L.-T."/>
            <person name="Shieh W.Y."/>
        </authorList>
    </citation>
    <scope>NUCLEOTIDE SEQUENCE [LARGE SCALE GENOMIC DNA]</scope>
    <source>
        <strain evidence="4 5">NFV-1</strain>
    </source>
</reference>
<dbReference type="Pfam" id="PF08212">
    <property type="entry name" value="Lipocalin_2"/>
    <property type="match status" value="1"/>
</dbReference>
<keyword evidence="2" id="KW-0472">Membrane</keyword>
<keyword evidence="5" id="KW-1185">Reference proteome</keyword>
<gene>
    <name evidence="4" type="ORF">I1A42_08365</name>
</gene>
<dbReference type="PROSITE" id="PS51257">
    <property type="entry name" value="PROKAR_LIPOPROTEIN"/>
    <property type="match status" value="1"/>
</dbReference>
<comment type="similarity">
    <text evidence="1 2">Belongs to the calycin superfamily. Lipocalin family.</text>
</comment>
<dbReference type="PANTHER" id="PTHR10612">
    <property type="entry name" value="APOLIPOPROTEIN D"/>
    <property type="match status" value="1"/>
</dbReference>
<accession>A0ABS0GDS5</accession>
<dbReference type="InterPro" id="IPR047202">
    <property type="entry name" value="Lipocalin_Blc-like_dom"/>
</dbReference>
<feature type="domain" description="Lipocalin/cytosolic fatty-acid binding" evidence="3">
    <location>
        <begin position="33"/>
        <end position="173"/>
    </location>
</feature>
<dbReference type="InterPro" id="IPR012674">
    <property type="entry name" value="Calycin"/>
</dbReference>
<protein>
    <recommendedName>
        <fullName evidence="2">Outer membrane lipoprotein Blc</fullName>
    </recommendedName>
</protein>
<evidence type="ECO:0000256" key="2">
    <source>
        <dbReference type="PIRNR" id="PIRNR036893"/>
    </source>
</evidence>
<keyword evidence="2" id="KW-0998">Cell outer membrane</keyword>
<dbReference type="EMBL" id="JADPMR010000001">
    <property type="protein sequence ID" value="MBF9000573.1"/>
    <property type="molecule type" value="Genomic_DNA"/>
</dbReference>
<dbReference type="InterPro" id="IPR000566">
    <property type="entry name" value="Lipocln_cytosolic_FA-bd_dom"/>
</dbReference>
<organism evidence="4 5">
    <name type="scientific">Vibrio nitrifigilis</name>
    <dbReference type="NCBI Taxonomy" id="2789781"/>
    <lineage>
        <taxon>Bacteria</taxon>
        <taxon>Pseudomonadati</taxon>
        <taxon>Pseudomonadota</taxon>
        <taxon>Gammaproteobacteria</taxon>
        <taxon>Vibrionales</taxon>
        <taxon>Vibrionaceae</taxon>
        <taxon>Vibrio</taxon>
    </lineage>
</organism>
<dbReference type="Proteomes" id="UP000597206">
    <property type="component" value="Unassembled WGS sequence"/>
</dbReference>
<dbReference type="PANTHER" id="PTHR10612:SF34">
    <property type="entry name" value="APOLIPOPROTEIN D"/>
    <property type="match status" value="1"/>
</dbReference>
<keyword evidence="2" id="KW-0449">Lipoprotein</keyword>
<evidence type="ECO:0000313" key="4">
    <source>
        <dbReference type="EMBL" id="MBF9000573.1"/>
    </source>
</evidence>
<dbReference type="InterPro" id="IPR022271">
    <property type="entry name" value="Lipocalin_ApoD"/>
</dbReference>
<evidence type="ECO:0000259" key="3">
    <source>
        <dbReference type="Pfam" id="PF08212"/>
    </source>
</evidence>
<evidence type="ECO:0000256" key="1">
    <source>
        <dbReference type="ARBA" id="ARBA00006889"/>
    </source>
</evidence>
<comment type="subunit">
    <text evidence="2">Homodimer.</text>
</comment>
<comment type="caution">
    <text evidence="4">The sequence shown here is derived from an EMBL/GenBank/DDBJ whole genome shotgun (WGS) entry which is preliminary data.</text>
</comment>
<dbReference type="PRINTS" id="PR01171">
    <property type="entry name" value="BCTLIPOCALIN"/>
</dbReference>
<dbReference type="RefSeq" id="WP_196123202.1">
    <property type="nucleotide sequence ID" value="NZ_JADPMR010000001.1"/>
</dbReference>
<dbReference type="InterPro" id="IPR022272">
    <property type="entry name" value="Lipocalin_CS"/>
</dbReference>